<accession>A0A316E0W0</accession>
<dbReference type="OrthoDB" id="5944985at2"/>
<gene>
    <name evidence="1" type="ORF">LV89_03468</name>
</gene>
<sequence>MAKLNLRDSIKAKAQSTISNGLVNNENIKKKIIIVDELKELIKPLQSDEYEQLKANIIQNGCQDTIKIWQTFENVAYPNSESMEEVFVLVDGHNRWKICTENQIPYNISLLHFDTLEDVKSYMIDLQLGRRNVSPLEVSYYRGLQYNRFKWIGLQQNNEEESKKTAVAIGEQYNVDERTIRRDGQFAEGLEMLTKELKTDVLGGKVKVSKKDLQKLAKIQSSASATEPVKKIETIDEINDLISPMSVQEVDNNINLVAISARNTLNEFLQSPSLENYNELEKTLVELKNLIL</sequence>
<evidence type="ECO:0008006" key="3">
    <source>
        <dbReference type="Google" id="ProtNLM"/>
    </source>
</evidence>
<dbReference type="RefSeq" id="WP_109744161.1">
    <property type="nucleotide sequence ID" value="NZ_QGGO01000020.1"/>
</dbReference>
<keyword evidence="2" id="KW-1185">Reference proteome</keyword>
<protein>
    <recommendedName>
        <fullName evidence="3">ParB-like nuclease family protein</fullName>
    </recommendedName>
</protein>
<evidence type="ECO:0000313" key="1">
    <source>
        <dbReference type="EMBL" id="PWK22403.1"/>
    </source>
</evidence>
<comment type="caution">
    <text evidence="1">The sequence shown here is derived from an EMBL/GenBank/DDBJ whole genome shotgun (WGS) entry which is preliminary data.</text>
</comment>
<dbReference type="EMBL" id="QGGO01000020">
    <property type="protein sequence ID" value="PWK22403.1"/>
    <property type="molecule type" value="Genomic_DNA"/>
</dbReference>
<reference evidence="1 2" key="1">
    <citation type="submission" date="2018-05" db="EMBL/GenBank/DDBJ databases">
        <title>Genomic Encyclopedia of Archaeal and Bacterial Type Strains, Phase II (KMG-II): from individual species to whole genera.</title>
        <authorList>
            <person name="Goeker M."/>
        </authorList>
    </citation>
    <scope>NUCLEOTIDE SEQUENCE [LARGE SCALE GENOMIC DNA]</scope>
    <source>
        <strain evidence="1 2">DSM 22214</strain>
    </source>
</reference>
<name>A0A316E0W0_9BACT</name>
<evidence type="ECO:0000313" key="2">
    <source>
        <dbReference type="Proteomes" id="UP000245489"/>
    </source>
</evidence>
<dbReference type="AlphaFoldDB" id="A0A316E0W0"/>
<dbReference type="Proteomes" id="UP000245489">
    <property type="component" value="Unassembled WGS sequence"/>
</dbReference>
<proteinExistence type="predicted"/>
<organism evidence="1 2">
    <name type="scientific">Arcicella aurantiaca</name>
    <dbReference type="NCBI Taxonomy" id="591202"/>
    <lineage>
        <taxon>Bacteria</taxon>
        <taxon>Pseudomonadati</taxon>
        <taxon>Bacteroidota</taxon>
        <taxon>Cytophagia</taxon>
        <taxon>Cytophagales</taxon>
        <taxon>Flectobacillaceae</taxon>
        <taxon>Arcicella</taxon>
    </lineage>
</organism>